<evidence type="ECO:0000313" key="2">
    <source>
        <dbReference type="EMBL" id="CAD9184281.1"/>
    </source>
</evidence>
<feature type="transmembrane region" description="Helical" evidence="1">
    <location>
        <begin position="76"/>
        <end position="95"/>
    </location>
</feature>
<dbReference type="AlphaFoldDB" id="A0A7S1S490"/>
<dbReference type="EMBL" id="HBGE01102433">
    <property type="protein sequence ID" value="CAD9184281.1"/>
    <property type="molecule type" value="Transcribed_RNA"/>
</dbReference>
<feature type="transmembrane region" description="Helical" evidence="1">
    <location>
        <begin position="51"/>
        <end position="69"/>
    </location>
</feature>
<dbReference type="InterPro" id="IPR026721">
    <property type="entry name" value="TMEM18"/>
</dbReference>
<accession>A0A7S1S490</accession>
<feature type="transmembrane region" description="Helical" evidence="1">
    <location>
        <begin position="115"/>
        <end position="137"/>
    </location>
</feature>
<keyword evidence="1" id="KW-0812">Transmembrane</keyword>
<reference evidence="2" key="1">
    <citation type="submission" date="2021-01" db="EMBL/GenBank/DDBJ databases">
        <authorList>
            <person name="Corre E."/>
            <person name="Pelletier E."/>
            <person name="Niang G."/>
            <person name="Scheremetjew M."/>
            <person name="Finn R."/>
            <person name="Kale V."/>
            <person name="Holt S."/>
            <person name="Cochrane G."/>
            <person name="Meng A."/>
            <person name="Brown T."/>
            <person name="Cohen L."/>
        </authorList>
    </citation>
    <scope>NUCLEOTIDE SEQUENCE</scope>
    <source>
        <strain evidence="2">OF101</strain>
    </source>
</reference>
<proteinExistence type="predicted"/>
<evidence type="ECO:0000256" key="1">
    <source>
        <dbReference type="SAM" id="Phobius"/>
    </source>
</evidence>
<sequence length="163" mass="18724">MAAERPPGSTDLPPLDDMLHSLLHGKHAYTNGFWEDMQAFVHAIDWQNDRWLFGVFSFEALAFVLVIANRRHWERLAVLFMAIGALLFFAERINGIARVHWKEFASQQYFDESGAFFSAILGMPLVVCQFLIVILLLREAATMVIKVKRLELRKDMASKAKQQ</sequence>
<keyword evidence="1" id="KW-0472">Membrane</keyword>
<keyword evidence="1" id="KW-1133">Transmembrane helix</keyword>
<name>A0A7S1S490_ALECA</name>
<protein>
    <recommendedName>
        <fullName evidence="3">Transmembrane protein 18</fullName>
    </recommendedName>
</protein>
<evidence type="ECO:0008006" key="3">
    <source>
        <dbReference type="Google" id="ProtNLM"/>
    </source>
</evidence>
<organism evidence="2">
    <name type="scientific">Alexandrium catenella</name>
    <name type="common">Red tide dinoflagellate</name>
    <name type="synonym">Gonyaulax catenella</name>
    <dbReference type="NCBI Taxonomy" id="2925"/>
    <lineage>
        <taxon>Eukaryota</taxon>
        <taxon>Sar</taxon>
        <taxon>Alveolata</taxon>
        <taxon>Dinophyceae</taxon>
        <taxon>Gonyaulacales</taxon>
        <taxon>Pyrocystaceae</taxon>
        <taxon>Alexandrium</taxon>
    </lineage>
</organism>
<dbReference type="Pfam" id="PF14770">
    <property type="entry name" value="TMEM18"/>
    <property type="match status" value="1"/>
</dbReference>
<gene>
    <name evidence="2" type="ORF">ACAT0790_LOCUS61053</name>
</gene>